<dbReference type="InterPro" id="IPR002794">
    <property type="entry name" value="DUF92_TMEM19"/>
</dbReference>
<accession>A0AA35XDZ6</accession>
<name>A0AA35XDZ6_GEOBA</name>
<dbReference type="Proteomes" id="UP001174909">
    <property type="component" value="Unassembled WGS sequence"/>
</dbReference>
<keyword evidence="9" id="KW-1185">Reference proteome</keyword>
<evidence type="ECO:0000256" key="4">
    <source>
        <dbReference type="ARBA" id="ARBA00022692"/>
    </source>
</evidence>
<protein>
    <recommendedName>
        <fullName evidence="3">Transmembrane protein 19</fullName>
    </recommendedName>
</protein>
<evidence type="ECO:0000256" key="6">
    <source>
        <dbReference type="ARBA" id="ARBA00023136"/>
    </source>
</evidence>
<comment type="subcellular location">
    <subcellularLocation>
        <location evidence="1">Membrane</location>
        <topology evidence="1">Multi-pass membrane protein</topology>
    </subcellularLocation>
</comment>
<dbReference type="GO" id="GO:0016020">
    <property type="term" value="C:membrane"/>
    <property type="evidence" value="ECO:0007669"/>
    <property type="project" value="UniProtKB-SubCell"/>
</dbReference>
<feature type="transmembrane region" description="Helical" evidence="7">
    <location>
        <begin position="109"/>
        <end position="129"/>
    </location>
</feature>
<dbReference type="PANTHER" id="PTHR13353">
    <property type="entry name" value="TRANSMEMBRANE PROTEIN 19"/>
    <property type="match status" value="1"/>
</dbReference>
<gene>
    <name evidence="8" type="ORF">GBAR_LOCUS26938</name>
</gene>
<comment type="caution">
    <text evidence="8">The sequence shown here is derived from an EMBL/GenBank/DDBJ whole genome shotgun (WGS) entry which is preliminary data.</text>
</comment>
<dbReference type="PANTHER" id="PTHR13353:SF5">
    <property type="entry name" value="TRANSMEMBRANE PROTEIN 19"/>
    <property type="match status" value="1"/>
</dbReference>
<keyword evidence="4 7" id="KW-0812">Transmembrane</keyword>
<comment type="similarity">
    <text evidence="2">Belongs to the TMEM19 family.</text>
</comment>
<evidence type="ECO:0000313" key="9">
    <source>
        <dbReference type="Proteomes" id="UP001174909"/>
    </source>
</evidence>
<dbReference type="AlphaFoldDB" id="A0AA35XDZ6"/>
<sequence length="319" mass="33352">MKWVVGSLVAVALLVVWLAGREPGAGWFRWTCTLLLPLFISGYGLKKRSLDQSGAALAVVVGFLLTAASACFSASLIVFFLTSSRLTKWKAAEKRKLEEGYKEGGQRNWVQVVCNGGVASGCGLIYLGLVGMTEVPLRYNDAGSPDIPSLLSLAILAALSCCCGDTWASEVGSVIGGRPRLITTLRPVPAGTNGGVTTVGVVCSVAGGAVIGLTHYLSLLVLWREGLQEGGTRVDQLELVLVGAASGFLGSLVDSLLGATLQFSGWSEKLGRVVSSPGPSVTHVAGADVLDNHTVNFLSSLITAILIPALWTTAHTIQW</sequence>
<feature type="transmembrane region" description="Helical" evidence="7">
    <location>
        <begin position="57"/>
        <end position="81"/>
    </location>
</feature>
<feature type="transmembrane region" description="Helical" evidence="7">
    <location>
        <begin position="28"/>
        <end position="45"/>
    </location>
</feature>
<feature type="transmembrane region" description="Helical" evidence="7">
    <location>
        <begin position="199"/>
        <end position="223"/>
    </location>
</feature>
<dbReference type="Pfam" id="PF01940">
    <property type="entry name" value="DUF92"/>
    <property type="match status" value="1"/>
</dbReference>
<evidence type="ECO:0000256" key="5">
    <source>
        <dbReference type="ARBA" id="ARBA00022989"/>
    </source>
</evidence>
<keyword evidence="6 7" id="KW-0472">Membrane</keyword>
<keyword evidence="5 7" id="KW-1133">Transmembrane helix</keyword>
<reference evidence="8" key="1">
    <citation type="submission" date="2023-03" db="EMBL/GenBank/DDBJ databases">
        <authorList>
            <person name="Steffen K."/>
            <person name="Cardenas P."/>
        </authorList>
    </citation>
    <scope>NUCLEOTIDE SEQUENCE</scope>
</reference>
<dbReference type="EMBL" id="CASHTH010003755">
    <property type="protein sequence ID" value="CAI8048881.1"/>
    <property type="molecule type" value="Genomic_DNA"/>
</dbReference>
<evidence type="ECO:0000256" key="3">
    <source>
        <dbReference type="ARBA" id="ARBA00014258"/>
    </source>
</evidence>
<evidence type="ECO:0000256" key="7">
    <source>
        <dbReference type="SAM" id="Phobius"/>
    </source>
</evidence>
<proteinExistence type="inferred from homology"/>
<organism evidence="8 9">
    <name type="scientific">Geodia barretti</name>
    <name type="common">Barrett's horny sponge</name>
    <dbReference type="NCBI Taxonomy" id="519541"/>
    <lineage>
        <taxon>Eukaryota</taxon>
        <taxon>Metazoa</taxon>
        <taxon>Porifera</taxon>
        <taxon>Demospongiae</taxon>
        <taxon>Heteroscleromorpha</taxon>
        <taxon>Tetractinellida</taxon>
        <taxon>Astrophorina</taxon>
        <taxon>Geodiidae</taxon>
        <taxon>Geodia</taxon>
    </lineage>
</organism>
<evidence type="ECO:0000256" key="2">
    <source>
        <dbReference type="ARBA" id="ARBA00009012"/>
    </source>
</evidence>
<evidence type="ECO:0000256" key="1">
    <source>
        <dbReference type="ARBA" id="ARBA00004141"/>
    </source>
</evidence>
<evidence type="ECO:0000313" key="8">
    <source>
        <dbReference type="EMBL" id="CAI8048881.1"/>
    </source>
</evidence>